<dbReference type="AlphaFoldDB" id="A0A0E9PBW5"/>
<evidence type="ECO:0000313" key="1">
    <source>
        <dbReference type="EMBL" id="JAH01535.1"/>
    </source>
</evidence>
<accession>A0A0E9PBW5</accession>
<proteinExistence type="predicted"/>
<dbReference type="EMBL" id="GBXM01107042">
    <property type="protein sequence ID" value="JAH01535.1"/>
    <property type="molecule type" value="Transcribed_RNA"/>
</dbReference>
<protein>
    <submittedName>
        <fullName evidence="1">Uncharacterized protein</fullName>
    </submittedName>
</protein>
<name>A0A0E9PBW5_ANGAN</name>
<reference evidence="1" key="1">
    <citation type="submission" date="2014-11" db="EMBL/GenBank/DDBJ databases">
        <authorList>
            <person name="Amaro Gonzalez C."/>
        </authorList>
    </citation>
    <scope>NUCLEOTIDE SEQUENCE</scope>
</reference>
<sequence>MKGLMIDSVTYTVTDILVVTDLVTDTVTDIVTD</sequence>
<organism evidence="1">
    <name type="scientific">Anguilla anguilla</name>
    <name type="common">European freshwater eel</name>
    <name type="synonym">Muraena anguilla</name>
    <dbReference type="NCBI Taxonomy" id="7936"/>
    <lineage>
        <taxon>Eukaryota</taxon>
        <taxon>Metazoa</taxon>
        <taxon>Chordata</taxon>
        <taxon>Craniata</taxon>
        <taxon>Vertebrata</taxon>
        <taxon>Euteleostomi</taxon>
        <taxon>Actinopterygii</taxon>
        <taxon>Neopterygii</taxon>
        <taxon>Teleostei</taxon>
        <taxon>Anguilliformes</taxon>
        <taxon>Anguillidae</taxon>
        <taxon>Anguilla</taxon>
    </lineage>
</organism>
<reference evidence="1" key="2">
    <citation type="journal article" date="2015" name="Fish Shellfish Immunol.">
        <title>Early steps in the European eel (Anguilla anguilla)-Vibrio vulnificus interaction in the gills: Role of the RtxA13 toxin.</title>
        <authorList>
            <person name="Callol A."/>
            <person name="Pajuelo D."/>
            <person name="Ebbesson L."/>
            <person name="Teles M."/>
            <person name="MacKenzie S."/>
            <person name="Amaro C."/>
        </authorList>
    </citation>
    <scope>NUCLEOTIDE SEQUENCE</scope>
</reference>